<comment type="caution">
    <text evidence="1">The sequence shown here is derived from an EMBL/GenBank/DDBJ whole genome shotgun (WGS) entry which is preliminary data.</text>
</comment>
<proteinExistence type="predicted"/>
<protein>
    <submittedName>
        <fullName evidence="1">Uncharacterized protein</fullName>
    </submittedName>
</protein>
<sequence length="129" mass="14565">MALAFHRQHVKELVAELDVPDEKKCALNVPISVCNTVPTTQTLPCRRTSPSYCCNDHRSRTINSKLARFSDHPLIRAVESLSNGRSISKSARISNAMDRRRVSWDAIRCASGSRNRMPRSQLERAMTVE</sequence>
<evidence type="ECO:0000313" key="1">
    <source>
        <dbReference type="EMBL" id="KAF7354504.1"/>
    </source>
</evidence>
<dbReference type="Proteomes" id="UP000620124">
    <property type="component" value="Unassembled WGS sequence"/>
</dbReference>
<dbReference type="EMBL" id="JACAZI010000008">
    <property type="protein sequence ID" value="KAF7354504.1"/>
    <property type="molecule type" value="Genomic_DNA"/>
</dbReference>
<accession>A0A8H7CXT2</accession>
<evidence type="ECO:0000313" key="2">
    <source>
        <dbReference type="Proteomes" id="UP000620124"/>
    </source>
</evidence>
<name>A0A8H7CXT2_9AGAR</name>
<gene>
    <name evidence="1" type="ORF">MVEN_01139800</name>
</gene>
<keyword evidence="2" id="KW-1185">Reference proteome</keyword>
<reference evidence="1" key="1">
    <citation type="submission" date="2020-05" db="EMBL/GenBank/DDBJ databases">
        <title>Mycena genomes resolve the evolution of fungal bioluminescence.</title>
        <authorList>
            <person name="Tsai I.J."/>
        </authorList>
    </citation>
    <scope>NUCLEOTIDE SEQUENCE</scope>
    <source>
        <strain evidence="1">CCC161011</strain>
    </source>
</reference>
<organism evidence="1 2">
    <name type="scientific">Mycena venus</name>
    <dbReference type="NCBI Taxonomy" id="2733690"/>
    <lineage>
        <taxon>Eukaryota</taxon>
        <taxon>Fungi</taxon>
        <taxon>Dikarya</taxon>
        <taxon>Basidiomycota</taxon>
        <taxon>Agaricomycotina</taxon>
        <taxon>Agaricomycetes</taxon>
        <taxon>Agaricomycetidae</taxon>
        <taxon>Agaricales</taxon>
        <taxon>Marasmiineae</taxon>
        <taxon>Mycenaceae</taxon>
        <taxon>Mycena</taxon>
    </lineage>
</organism>
<dbReference type="AlphaFoldDB" id="A0A8H7CXT2"/>